<evidence type="ECO:0000313" key="2">
    <source>
        <dbReference type="EMBL" id="MFD2311919.1"/>
    </source>
</evidence>
<dbReference type="Proteomes" id="UP001597425">
    <property type="component" value="Unassembled WGS sequence"/>
</dbReference>
<evidence type="ECO:0000256" key="1">
    <source>
        <dbReference type="SAM" id="Phobius"/>
    </source>
</evidence>
<feature type="transmembrane region" description="Helical" evidence="1">
    <location>
        <begin position="14"/>
        <end position="34"/>
    </location>
</feature>
<evidence type="ECO:0000313" key="3">
    <source>
        <dbReference type="Proteomes" id="UP001597425"/>
    </source>
</evidence>
<comment type="caution">
    <text evidence="2">The sequence shown here is derived from an EMBL/GenBank/DDBJ whole genome shotgun (WGS) entry which is preliminary data.</text>
</comment>
<sequence length="89" mass="9589">MEQVMGQAATGTGMAPVAAVLTVFALVFAAVAWVRLLAVCFRQHTLLGFTAFFLPPLALLLLLPQWRAERELFLLALAAAVFSIIAAIF</sequence>
<protein>
    <submittedName>
        <fullName evidence="2">Uncharacterized protein</fullName>
    </submittedName>
</protein>
<dbReference type="EMBL" id="JBHUJD010000024">
    <property type="protein sequence ID" value="MFD2311919.1"/>
    <property type="molecule type" value="Genomic_DNA"/>
</dbReference>
<keyword evidence="3" id="KW-1185">Reference proteome</keyword>
<name>A0ABW5EEX0_9GAMM</name>
<feature type="transmembrane region" description="Helical" evidence="1">
    <location>
        <begin position="46"/>
        <end position="66"/>
    </location>
</feature>
<feature type="transmembrane region" description="Helical" evidence="1">
    <location>
        <begin position="72"/>
        <end position="88"/>
    </location>
</feature>
<dbReference type="RefSeq" id="WP_265722716.1">
    <property type="nucleotide sequence ID" value="NZ_JAPIVK010000027.1"/>
</dbReference>
<reference evidence="3" key="1">
    <citation type="journal article" date="2019" name="Int. J. Syst. Evol. Microbiol.">
        <title>The Global Catalogue of Microorganisms (GCM) 10K type strain sequencing project: providing services to taxonomists for standard genome sequencing and annotation.</title>
        <authorList>
            <consortium name="The Broad Institute Genomics Platform"/>
            <consortium name="The Broad Institute Genome Sequencing Center for Infectious Disease"/>
            <person name="Wu L."/>
            <person name="Ma J."/>
        </authorList>
    </citation>
    <scope>NUCLEOTIDE SEQUENCE [LARGE SCALE GENOMIC DNA]</scope>
    <source>
        <strain evidence="3">KCTC 12848</strain>
    </source>
</reference>
<accession>A0ABW5EEX0</accession>
<keyword evidence="1" id="KW-0812">Transmembrane</keyword>
<organism evidence="2 3">
    <name type="scientific">Microbulbifer halophilus</name>
    <dbReference type="NCBI Taxonomy" id="453963"/>
    <lineage>
        <taxon>Bacteria</taxon>
        <taxon>Pseudomonadati</taxon>
        <taxon>Pseudomonadota</taxon>
        <taxon>Gammaproteobacteria</taxon>
        <taxon>Cellvibrionales</taxon>
        <taxon>Microbulbiferaceae</taxon>
        <taxon>Microbulbifer</taxon>
    </lineage>
</organism>
<gene>
    <name evidence="2" type="ORF">ACFSKX_15925</name>
</gene>
<keyword evidence="1" id="KW-1133">Transmembrane helix</keyword>
<keyword evidence="1" id="KW-0472">Membrane</keyword>
<proteinExistence type="predicted"/>